<evidence type="ECO:0000313" key="2">
    <source>
        <dbReference type="EMBL" id="CAF1430110.1"/>
    </source>
</evidence>
<evidence type="ECO:0000256" key="1">
    <source>
        <dbReference type="SAM" id="MobiDB-lite"/>
    </source>
</evidence>
<gene>
    <name evidence="2" type="ORF">EDS130_LOCUS38143</name>
</gene>
<feature type="compositionally biased region" description="Polar residues" evidence="1">
    <location>
        <begin position="133"/>
        <end position="143"/>
    </location>
</feature>
<evidence type="ECO:0000313" key="3">
    <source>
        <dbReference type="Proteomes" id="UP000663852"/>
    </source>
</evidence>
<dbReference type="EMBL" id="CAJNOJ010000391">
    <property type="protein sequence ID" value="CAF1430110.1"/>
    <property type="molecule type" value="Genomic_DNA"/>
</dbReference>
<organism evidence="2 3">
    <name type="scientific">Adineta ricciae</name>
    <name type="common">Rotifer</name>
    <dbReference type="NCBI Taxonomy" id="249248"/>
    <lineage>
        <taxon>Eukaryota</taxon>
        <taxon>Metazoa</taxon>
        <taxon>Spiralia</taxon>
        <taxon>Gnathifera</taxon>
        <taxon>Rotifera</taxon>
        <taxon>Eurotatoria</taxon>
        <taxon>Bdelloidea</taxon>
        <taxon>Adinetida</taxon>
        <taxon>Adinetidae</taxon>
        <taxon>Adineta</taxon>
    </lineage>
</organism>
<dbReference type="OrthoDB" id="10604980at2759"/>
<protein>
    <submittedName>
        <fullName evidence="2">Uncharacterized protein</fullName>
    </submittedName>
</protein>
<accession>A0A815NIP8</accession>
<dbReference type="Proteomes" id="UP000663852">
    <property type="component" value="Unassembled WGS sequence"/>
</dbReference>
<feature type="region of interest" description="Disordered" evidence="1">
    <location>
        <begin position="119"/>
        <end position="150"/>
    </location>
</feature>
<reference evidence="2" key="1">
    <citation type="submission" date="2021-02" db="EMBL/GenBank/DDBJ databases">
        <authorList>
            <person name="Nowell W R."/>
        </authorList>
    </citation>
    <scope>NUCLEOTIDE SEQUENCE</scope>
</reference>
<proteinExistence type="predicted"/>
<name>A0A815NIP8_ADIRI</name>
<dbReference type="AlphaFoldDB" id="A0A815NIP8"/>
<sequence>MASNEQEQNRELNPTLGDLEREKTKLEEQLANEQRQAAAALTEAERRNQLVEQTKIDILDLSKFCIDTCAVDMPSWLLWHGRLGSFSDHFLATGSSNVGSSHFLQTSSWKRSGTDRIFPVQFRPESGGKESAGTDSDFNGSSRRNNRPGV</sequence>
<feature type="region of interest" description="Disordered" evidence="1">
    <location>
        <begin position="1"/>
        <end position="22"/>
    </location>
</feature>
<comment type="caution">
    <text evidence="2">The sequence shown here is derived from an EMBL/GenBank/DDBJ whole genome shotgun (WGS) entry which is preliminary data.</text>
</comment>